<feature type="transmembrane region" description="Helical" evidence="6">
    <location>
        <begin position="369"/>
        <end position="389"/>
    </location>
</feature>
<evidence type="ECO:0000256" key="5">
    <source>
        <dbReference type="ARBA" id="ARBA00023136"/>
    </source>
</evidence>
<name>A0A931BDK0_9BACT</name>
<comment type="caution">
    <text evidence="7">The sequence shown here is derived from an EMBL/GenBank/DDBJ whole genome shotgun (WGS) entry which is preliminary data.</text>
</comment>
<keyword evidence="5 6" id="KW-0472">Membrane</keyword>
<dbReference type="AlphaFoldDB" id="A0A931BDK0"/>
<keyword evidence="4 6" id="KW-1133">Transmembrane helix</keyword>
<comment type="subcellular location">
    <subcellularLocation>
        <location evidence="1">Cell membrane</location>
        <topology evidence="1">Multi-pass membrane protein</topology>
    </subcellularLocation>
</comment>
<feature type="transmembrane region" description="Helical" evidence="6">
    <location>
        <begin position="396"/>
        <end position="414"/>
    </location>
</feature>
<dbReference type="InterPro" id="IPR005495">
    <property type="entry name" value="LptG/LptF_permease"/>
</dbReference>
<evidence type="ECO:0000256" key="3">
    <source>
        <dbReference type="ARBA" id="ARBA00022692"/>
    </source>
</evidence>
<keyword evidence="2" id="KW-1003">Cell membrane</keyword>
<feature type="transmembrane region" description="Helical" evidence="6">
    <location>
        <begin position="54"/>
        <end position="79"/>
    </location>
</feature>
<keyword evidence="3 6" id="KW-0812">Transmembrane</keyword>
<evidence type="ECO:0000256" key="4">
    <source>
        <dbReference type="ARBA" id="ARBA00022989"/>
    </source>
</evidence>
<sequence>MLKKLDKLILKAFAGPFLLTFAVVQFILLTHTLLKYLDDIIGKDLGTGVLLQLLFYFSVLIVPISLPLAVLLSSLMTYGNLGEHHELTAIKASGIALTRILRPVLLLTAALAVGAFWFNETIVPRANLKAYSLLWDVRQQKLALDIREGVFYNGIPGYTIKVDKKTGGNGDRLHGVMIYDHTQKSGNATVMLADSGRMFTRFNGGYLGLELFHGHNYVEQPDAQDRAGASFIRQAFDHNTVTFSLASFGMSRTKEELFKQNRMMLNIPQLHYATDSVQKKLHHEEKLLPVQMNAYYSFVRFDTTGRQAGRKVESWQVPPARLAPNSASVIEQAVNRARNLKTYADSSAERLTDLAKNSALFRIEVYRKYSQSVAVLLMFLIGAPLGSIIKKGGLGVPILISILFFIVYYVLSIMGEKYGREFVMPVGLGMWMSNLVLLPAGLFFLYQAYNDSGLLELDFWRRLPQRVGIPALRKITEPEEELVA</sequence>
<dbReference type="EMBL" id="JADQDP010000001">
    <property type="protein sequence ID" value="MBF9140327.1"/>
    <property type="molecule type" value="Genomic_DNA"/>
</dbReference>
<keyword evidence="8" id="KW-1185">Reference proteome</keyword>
<dbReference type="GO" id="GO:0015920">
    <property type="term" value="P:lipopolysaccharide transport"/>
    <property type="evidence" value="ECO:0007669"/>
    <property type="project" value="TreeGrafter"/>
</dbReference>
<evidence type="ECO:0000313" key="7">
    <source>
        <dbReference type="EMBL" id="MBF9140327.1"/>
    </source>
</evidence>
<dbReference type="PANTHER" id="PTHR33529:SF6">
    <property type="entry name" value="YJGP_YJGQ FAMILY PERMEASE"/>
    <property type="match status" value="1"/>
</dbReference>
<reference evidence="7 8" key="1">
    <citation type="submission" date="2020-11" db="EMBL/GenBank/DDBJ databases">
        <authorList>
            <person name="Kim M.K."/>
        </authorList>
    </citation>
    <scope>NUCLEOTIDE SEQUENCE [LARGE SCALE GENOMIC DNA]</scope>
    <source>
        <strain evidence="7 8">BT439</strain>
    </source>
</reference>
<proteinExistence type="predicted"/>
<evidence type="ECO:0000256" key="2">
    <source>
        <dbReference type="ARBA" id="ARBA00022475"/>
    </source>
</evidence>
<dbReference type="GO" id="GO:0043190">
    <property type="term" value="C:ATP-binding cassette (ABC) transporter complex"/>
    <property type="evidence" value="ECO:0007669"/>
    <property type="project" value="TreeGrafter"/>
</dbReference>
<protein>
    <submittedName>
        <fullName evidence="7">LptF/LptG family permease</fullName>
    </submittedName>
</protein>
<feature type="transmembrane region" description="Helical" evidence="6">
    <location>
        <begin position="426"/>
        <end position="446"/>
    </location>
</feature>
<evidence type="ECO:0000313" key="8">
    <source>
        <dbReference type="Proteomes" id="UP000645610"/>
    </source>
</evidence>
<dbReference type="PANTHER" id="PTHR33529">
    <property type="entry name" value="SLR0882 PROTEIN-RELATED"/>
    <property type="match status" value="1"/>
</dbReference>
<feature type="transmembrane region" description="Helical" evidence="6">
    <location>
        <begin position="12"/>
        <end position="34"/>
    </location>
</feature>
<dbReference type="RefSeq" id="WP_196284686.1">
    <property type="nucleotide sequence ID" value="NZ_JADQDP010000001.1"/>
</dbReference>
<evidence type="ECO:0000256" key="6">
    <source>
        <dbReference type="SAM" id="Phobius"/>
    </source>
</evidence>
<gene>
    <name evidence="7" type="ORF">I2I01_01690</name>
</gene>
<dbReference type="Proteomes" id="UP000645610">
    <property type="component" value="Unassembled WGS sequence"/>
</dbReference>
<evidence type="ECO:0000256" key="1">
    <source>
        <dbReference type="ARBA" id="ARBA00004651"/>
    </source>
</evidence>
<organism evidence="7 8">
    <name type="scientific">Hymenobacter properus</name>
    <dbReference type="NCBI Taxonomy" id="2791026"/>
    <lineage>
        <taxon>Bacteria</taxon>
        <taxon>Pseudomonadati</taxon>
        <taxon>Bacteroidota</taxon>
        <taxon>Cytophagia</taxon>
        <taxon>Cytophagales</taxon>
        <taxon>Hymenobacteraceae</taxon>
        <taxon>Hymenobacter</taxon>
    </lineage>
</organism>
<dbReference type="Pfam" id="PF03739">
    <property type="entry name" value="LptF_LptG"/>
    <property type="match status" value="1"/>
</dbReference>
<accession>A0A931BDK0</accession>